<organism evidence="5 6">
    <name type="scientific">Aureliella helgolandensis</name>
    <dbReference type="NCBI Taxonomy" id="2527968"/>
    <lineage>
        <taxon>Bacteria</taxon>
        <taxon>Pseudomonadati</taxon>
        <taxon>Planctomycetota</taxon>
        <taxon>Planctomycetia</taxon>
        <taxon>Pirellulales</taxon>
        <taxon>Pirellulaceae</taxon>
        <taxon>Aureliella</taxon>
    </lineage>
</organism>
<evidence type="ECO:0000256" key="3">
    <source>
        <dbReference type="ARBA" id="ARBA00022801"/>
    </source>
</evidence>
<keyword evidence="2 5" id="KW-0645">Protease</keyword>
<keyword evidence="1" id="KW-1188">Viral release from host cell</keyword>
<dbReference type="GO" id="GO:0008233">
    <property type="term" value="F:peptidase activity"/>
    <property type="evidence" value="ECO:0007669"/>
    <property type="project" value="UniProtKB-KW"/>
</dbReference>
<dbReference type="InterPro" id="IPR054613">
    <property type="entry name" value="Peptidase_S78_dom"/>
</dbReference>
<dbReference type="GO" id="GO:0006508">
    <property type="term" value="P:proteolysis"/>
    <property type="evidence" value="ECO:0007669"/>
    <property type="project" value="UniProtKB-KW"/>
</dbReference>
<evidence type="ECO:0000313" key="5">
    <source>
        <dbReference type="EMBL" id="QDV24397.1"/>
    </source>
</evidence>
<name>A0A518G729_9BACT</name>
<feature type="domain" description="Prohead serine protease" evidence="4">
    <location>
        <begin position="49"/>
        <end position="181"/>
    </location>
</feature>
<accession>A0A518G729</accession>
<sequence>MHQRSNARAEVRQLRNSLAAVKRADATSPIKGIAAVYYRADAPGTEYWLWDDMVERIHPGAFDRAIAENHDARALYNHDAAAILGRVSAGTCRLSLTEEGLAYEIDADASDPDHQRVSAKLDRGDVTGSSFAFITRKVVWEEEKLDNGQWLYIRNVHDLDLFDVGPVTWPAYEATAAGRSTRSDGQAPKAGDVDPLRAALMQERDAQLRAGDDEALEMRLRLLELEG</sequence>
<reference evidence="5 6" key="1">
    <citation type="submission" date="2019-02" db="EMBL/GenBank/DDBJ databases">
        <title>Deep-cultivation of Planctomycetes and their phenomic and genomic characterization uncovers novel biology.</title>
        <authorList>
            <person name="Wiegand S."/>
            <person name="Jogler M."/>
            <person name="Boedeker C."/>
            <person name="Pinto D."/>
            <person name="Vollmers J."/>
            <person name="Rivas-Marin E."/>
            <person name="Kohn T."/>
            <person name="Peeters S.H."/>
            <person name="Heuer A."/>
            <person name="Rast P."/>
            <person name="Oberbeckmann S."/>
            <person name="Bunk B."/>
            <person name="Jeske O."/>
            <person name="Meyerdierks A."/>
            <person name="Storesund J.E."/>
            <person name="Kallscheuer N."/>
            <person name="Luecker S."/>
            <person name="Lage O.M."/>
            <person name="Pohl T."/>
            <person name="Merkel B.J."/>
            <person name="Hornburger P."/>
            <person name="Mueller R.-W."/>
            <person name="Bruemmer F."/>
            <person name="Labrenz M."/>
            <person name="Spormann A.M."/>
            <person name="Op den Camp H."/>
            <person name="Overmann J."/>
            <person name="Amann R."/>
            <person name="Jetten M.S.M."/>
            <person name="Mascher T."/>
            <person name="Medema M.H."/>
            <person name="Devos D.P."/>
            <person name="Kaster A.-K."/>
            <person name="Ovreas L."/>
            <person name="Rohde M."/>
            <person name="Galperin M.Y."/>
            <person name="Jogler C."/>
        </authorList>
    </citation>
    <scope>NUCLEOTIDE SEQUENCE [LARGE SCALE GENOMIC DNA]</scope>
    <source>
        <strain evidence="5 6">Q31a</strain>
    </source>
</reference>
<evidence type="ECO:0000313" key="6">
    <source>
        <dbReference type="Proteomes" id="UP000318017"/>
    </source>
</evidence>
<keyword evidence="3" id="KW-0378">Hydrolase</keyword>
<dbReference type="AlphaFoldDB" id="A0A518G729"/>
<evidence type="ECO:0000259" key="4">
    <source>
        <dbReference type="Pfam" id="PF04586"/>
    </source>
</evidence>
<dbReference type="EMBL" id="CP036298">
    <property type="protein sequence ID" value="QDV24397.1"/>
    <property type="molecule type" value="Genomic_DNA"/>
</dbReference>
<evidence type="ECO:0000256" key="1">
    <source>
        <dbReference type="ARBA" id="ARBA00022612"/>
    </source>
</evidence>
<protein>
    <submittedName>
        <fullName evidence="5">Caudovirus prohead protease</fullName>
    </submittedName>
</protein>
<gene>
    <name evidence="5" type="ORF">Q31a_27140</name>
</gene>
<proteinExistence type="predicted"/>
<dbReference type="Proteomes" id="UP000318017">
    <property type="component" value="Chromosome"/>
</dbReference>
<keyword evidence="6" id="KW-1185">Reference proteome</keyword>
<dbReference type="InterPro" id="IPR006433">
    <property type="entry name" value="Prohead_protease"/>
</dbReference>
<dbReference type="RefSeq" id="WP_197356777.1">
    <property type="nucleotide sequence ID" value="NZ_CP036298.1"/>
</dbReference>
<evidence type="ECO:0000256" key="2">
    <source>
        <dbReference type="ARBA" id="ARBA00022670"/>
    </source>
</evidence>
<dbReference type="NCBIfam" id="TIGR01543">
    <property type="entry name" value="proheadase_HK97"/>
    <property type="match status" value="1"/>
</dbReference>
<dbReference type="KEGG" id="ahel:Q31a_27140"/>
<dbReference type="Pfam" id="PF04586">
    <property type="entry name" value="Peptidase_S78"/>
    <property type="match status" value="1"/>
</dbReference>